<organism evidence="3 4">
    <name type="scientific">Madurella mycetomatis</name>
    <dbReference type="NCBI Taxonomy" id="100816"/>
    <lineage>
        <taxon>Eukaryota</taxon>
        <taxon>Fungi</taxon>
        <taxon>Dikarya</taxon>
        <taxon>Ascomycota</taxon>
        <taxon>Pezizomycotina</taxon>
        <taxon>Sordariomycetes</taxon>
        <taxon>Sordariomycetidae</taxon>
        <taxon>Sordariales</taxon>
        <taxon>Sordariales incertae sedis</taxon>
        <taxon>Madurella</taxon>
    </lineage>
</organism>
<keyword evidence="4" id="KW-1185">Reference proteome</keyword>
<feature type="compositionally biased region" description="Pro residues" evidence="1">
    <location>
        <begin position="232"/>
        <end position="244"/>
    </location>
</feature>
<accession>A0A175VTX3</accession>
<keyword evidence="2" id="KW-0812">Transmembrane</keyword>
<dbReference type="PANTHER" id="PTHR37048:SF2">
    <property type="entry name" value="QUESTIONABLE PROTEIN"/>
    <property type="match status" value="1"/>
</dbReference>
<comment type="caution">
    <text evidence="3">The sequence shown here is derived from an EMBL/GenBank/DDBJ whole genome shotgun (WGS) entry which is preliminary data.</text>
</comment>
<dbReference type="STRING" id="100816.A0A175VTX3"/>
<evidence type="ECO:0000313" key="3">
    <source>
        <dbReference type="EMBL" id="KXX74695.1"/>
    </source>
</evidence>
<dbReference type="PANTHER" id="PTHR37048">
    <property type="entry name" value="QUESTIONABLE PROTEIN"/>
    <property type="match status" value="1"/>
</dbReference>
<sequence length="385" mass="42204">MPGAAARRRGSRRHENRRQTQKSRRPAPTTSQTHLAGVIMWLPRRDVLRSHSELPSGCYEHPVVILSPQPLSTGKVVILILTSFGETDILAKFPNKPRLRRAYLPIHPTSPHPDTALQLHLKKPAVLRRKTYANTREQHTVPFDILRSYDRQDPKARYALTSDSYKQLIHHADFAVPVCSLPSCIPCCDDDDDGDDGIVSTNISLPDAPEARPVSYLTPPATPPRLTHGTIPPVPPAPPRPSSPVPESHQATGMFSYIPPRLAPRAAHRQLVDTLPYSHSPDRPKRGGIDIGYIAKWVLALIFGAAVLGGGFFGLWSAWTHRAELGRGLLGCVSWIGLHAFRLVKGAVVGIARCVVWLVKQVAALAAKAWGWLRGGGGGVRGVYL</sequence>
<protein>
    <submittedName>
        <fullName evidence="3">Uncharacterized protein</fullName>
    </submittedName>
</protein>
<feature type="region of interest" description="Disordered" evidence="1">
    <location>
        <begin position="1"/>
        <end position="34"/>
    </location>
</feature>
<dbReference type="AlphaFoldDB" id="A0A175VTX3"/>
<dbReference type="Proteomes" id="UP000078237">
    <property type="component" value="Unassembled WGS sequence"/>
</dbReference>
<evidence type="ECO:0000256" key="2">
    <source>
        <dbReference type="SAM" id="Phobius"/>
    </source>
</evidence>
<feature type="transmembrane region" description="Helical" evidence="2">
    <location>
        <begin position="293"/>
        <end position="319"/>
    </location>
</feature>
<feature type="region of interest" description="Disordered" evidence="1">
    <location>
        <begin position="220"/>
        <end position="249"/>
    </location>
</feature>
<evidence type="ECO:0000256" key="1">
    <source>
        <dbReference type="SAM" id="MobiDB-lite"/>
    </source>
</evidence>
<dbReference type="VEuPathDB" id="FungiDB:MMYC01_207952"/>
<keyword evidence="2" id="KW-1133">Transmembrane helix</keyword>
<keyword evidence="2" id="KW-0472">Membrane</keyword>
<proteinExistence type="predicted"/>
<evidence type="ECO:0000313" key="4">
    <source>
        <dbReference type="Proteomes" id="UP000078237"/>
    </source>
</evidence>
<feature type="compositionally biased region" description="Basic residues" evidence="1">
    <location>
        <begin position="1"/>
        <end position="25"/>
    </location>
</feature>
<gene>
    <name evidence="3" type="ORF">MMYC01_207952</name>
</gene>
<name>A0A175VTX3_9PEZI</name>
<reference evidence="3 4" key="1">
    <citation type="journal article" date="2016" name="Genome Announc.">
        <title>Genome Sequence of Madurella mycetomatis mm55, Isolated from a Human Mycetoma Case in Sudan.</title>
        <authorList>
            <person name="Smit S."/>
            <person name="Derks M.F."/>
            <person name="Bervoets S."/>
            <person name="Fahal A."/>
            <person name="van Leeuwen W."/>
            <person name="van Belkum A."/>
            <person name="van de Sande W.W."/>
        </authorList>
    </citation>
    <scope>NUCLEOTIDE SEQUENCE [LARGE SCALE GENOMIC DNA]</scope>
    <source>
        <strain evidence="4">mm55</strain>
    </source>
</reference>
<dbReference type="OrthoDB" id="3537171at2759"/>
<dbReference type="EMBL" id="LCTW02000328">
    <property type="protein sequence ID" value="KXX74695.1"/>
    <property type="molecule type" value="Genomic_DNA"/>
</dbReference>